<sequence length="104" mass="11392">MTEHNLLAVRVMVTSDGSSSEQESEFCGDSSSSEFNKRQLSSSETRSFTPSSPSLLSLNKSSVRKEEGHAMSKSVNEHDLIAKAAPISFQVSYRKTLLPSQHVT</sequence>
<protein>
    <submittedName>
        <fullName evidence="1">Uncharacterized protein</fullName>
    </submittedName>
</protein>
<name>A0ACB8G338_9SAUR</name>
<evidence type="ECO:0000313" key="2">
    <source>
        <dbReference type="Proteomes" id="UP000827872"/>
    </source>
</evidence>
<dbReference type="Proteomes" id="UP000827872">
    <property type="component" value="Linkage Group LG02"/>
</dbReference>
<reference evidence="1" key="1">
    <citation type="submission" date="2021-08" db="EMBL/GenBank/DDBJ databases">
        <title>The first chromosome-level gecko genome reveals the dynamic sex chromosomes of Neotropical dwarf geckos (Sphaerodactylidae: Sphaerodactylus).</title>
        <authorList>
            <person name="Pinto B.J."/>
            <person name="Keating S.E."/>
            <person name="Gamble T."/>
        </authorList>
    </citation>
    <scope>NUCLEOTIDE SEQUENCE</scope>
    <source>
        <strain evidence="1">TG3544</strain>
    </source>
</reference>
<evidence type="ECO:0000313" key="1">
    <source>
        <dbReference type="EMBL" id="KAH8014026.1"/>
    </source>
</evidence>
<organism evidence="1 2">
    <name type="scientific">Sphaerodactylus townsendi</name>
    <dbReference type="NCBI Taxonomy" id="933632"/>
    <lineage>
        <taxon>Eukaryota</taxon>
        <taxon>Metazoa</taxon>
        <taxon>Chordata</taxon>
        <taxon>Craniata</taxon>
        <taxon>Vertebrata</taxon>
        <taxon>Euteleostomi</taxon>
        <taxon>Lepidosauria</taxon>
        <taxon>Squamata</taxon>
        <taxon>Bifurcata</taxon>
        <taxon>Gekkota</taxon>
        <taxon>Sphaerodactylidae</taxon>
        <taxon>Sphaerodactylus</taxon>
    </lineage>
</organism>
<gene>
    <name evidence="1" type="ORF">K3G42_024703</name>
</gene>
<dbReference type="EMBL" id="CM037615">
    <property type="protein sequence ID" value="KAH8014026.1"/>
    <property type="molecule type" value="Genomic_DNA"/>
</dbReference>
<proteinExistence type="predicted"/>
<keyword evidence="2" id="KW-1185">Reference proteome</keyword>
<comment type="caution">
    <text evidence="1">The sequence shown here is derived from an EMBL/GenBank/DDBJ whole genome shotgun (WGS) entry which is preliminary data.</text>
</comment>
<accession>A0ACB8G338</accession>